<organism evidence="2 3">
    <name type="scientific">Blastomonas fulva</name>
    <dbReference type="NCBI Taxonomy" id="1550728"/>
    <lineage>
        <taxon>Bacteria</taxon>
        <taxon>Pseudomonadati</taxon>
        <taxon>Pseudomonadota</taxon>
        <taxon>Alphaproteobacteria</taxon>
        <taxon>Sphingomonadales</taxon>
        <taxon>Sphingomonadaceae</taxon>
        <taxon>Blastomonas</taxon>
    </lineage>
</organism>
<dbReference type="InterPro" id="IPR037401">
    <property type="entry name" value="SnoaL-like"/>
</dbReference>
<evidence type="ECO:0000313" key="2">
    <source>
        <dbReference type="EMBL" id="ASR52286.1"/>
    </source>
</evidence>
<keyword evidence="3" id="KW-1185">Reference proteome</keyword>
<proteinExistence type="predicted"/>
<dbReference type="SUPFAM" id="SSF54427">
    <property type="entry name" value="NTF2-like"/>
    <property type="match status" value="1"/>
</dbReference>
<dbReference type="Proteomes" id="UP000258016">
    <property type="component" value="Chromosome"/>
</dbReference>
<gene>
    <name evidence="2" type="ORF">B5J99_13150</name>
</gene>
<dbReference type="GeneID" id="303486522"/>
<dbReference type="Gene3D" id="3.10.450.50">
    <property type="match status" value="1"/>
</dbReference>
<feature type="domain" description="SnoaL-like" evidence="1">
    <location>
        <begin position="2"/>
        <end position="128"/>
    </location>
</feature>
<dbReference type="RefSeq" id="WP_117352630.1">
    <property type="nucleotide sequence ID" value="NZ_CP020083.1"/>
</dbReference>
<sequence>MNDALEISNVKARYCAASDLTPVDPAAALSGFRQVFTEDVVGDYGFRVFEGFEELTGFMTTVVAGSSDWMLHMVHTPLIAIDGDHATGDWTVMSQMKRSGSGQIDTVIGRYADEFRRTENGWKICRLRFERLA</sequence>
<evidence type="ECO:0000313" key="3">
    <source>
        <dbReference type="Proteomes" id="UP000258016"/>
    </source>
</evidence>
<reference evidence="2 3" key="1">
    <citation type="submission" date="2017-03" db="EMBL/GenBank/DDBJ databases">
        <title>Complete genome sequence of Blastomonas fulva degrading microcsystin LR.</title>
        <authorList>
            <person name="Lee H.-g."/>
            <person name="Jin L."/>
            <person name="oh H.-M."/>
        </authorList>
    </citation>
    <scope>NUCLEOTIDE SEQUENCE [LARGE SCALE GENOMIC DNA]</scope>
    <source>
        <strain evidence="2 3">T2</strain>
    </source>
</reference>
<dbReference type="EMBL" id="CP020083">
    <property type="protein sequence ID" value="ASR52286.1"/>
    <property type="molecule type" value="Genomic_DNA"/>
</dbReference>
<accession>A0ABM6M8N4</accession>
<dbReference type="InterPro" id="IPR032710">
    <property type="entry name" value="NTF2-like_dom_sf"/>
</dbReference>
<dbReference type="Pfam" id="PF13577">
    <property type="entry name" value="SnoaL_4"/>
    <property type="match status" value="1"/>
</dbReference>
<protein>
    <recommendedName>
        <fullName evidence="1">SnoaL-like domain-containing protein</fullName>
    </recommendedName>
</protein>
<name>A0ABM6M8N4_9SPHN</name>
<evidence type="ECO:0000259" key="1">
    <source>
        <dbReference type="Pfam" id="PF13577"/>
    </source>
</evidence>